<sequence>LNLSDIRVGMLSTLGVIVYDDKLCKSCCTILINHTRKYSERLLSKKEKKQKESCQLTRNRSSRINQDKVILFYASNELLY</sequence>
<keyword evidence="2" id="KW-1185">Reference proteome</keyword>
<dbReference type="EMBL" id="CAJVQB010146587">
    <property type="protein sequence ID" value="CAG8855171.1"/>
    <property type="molecule type" value="Genomic_DNA"/>
</dbReference>
<accession>A0ABN7XK47</accession>
<gene>
    <name evidence="1" type="ORF">GMARGA_LOCUS43992</name>
</gene>
<organism evidence="1 2">
    <name type="scientific">Gigaspora margarita</name>
    <dbReference type="NCBI Taxonomy" id="4874"/>
    <lineage>
        <taxon>Eukaryota</taxon>
        <taxon>Fungi</taxon>
        <taxon>Fungi incertae sedis</taxon>
        <taxon>Mucoromycota</taxon>
        <taxon>Glomeromycotina</taxon>
        <taxon>Glomeromycetes</taxon>
        <taxon>Diversisporales</taxon>
        <taxon>Gigasporaceae</taxon>
        <taxon>Gigaspora</taxon>
    </lineage>
</organism>
<feature type="non-terminal residue" evidence="1">
    <location>
        <position position="1"/>
    </location>
</feature>
<reference evidence="1 2" key="1">
    <citation type="submission" date="2021-06" db="EMBL/GenBank/DDBJ databases">
        <authorList>
            <person name="Kallberg Y."/>
            <person name="Tangrot J."/>
            <person name="Rosling A."/>
        </authorList>
    </citation>
    <scope>NUCLEOTIDE SEQUENCE [LARGE SCALE GENOMIC DNA]</scope>
    <source>
        <strain evidence="1 2">120-4 pot B 10/14</strain>
    </source>
</reference>
<proteinExistence type="predicted"/>
<name>A0ABN7XK47_GIGMA</name>
<evidence type="ECO:0000313" key="1">
    <source>
        <dbReference type="EMBL" id="CAG8855171.1"/>
    </source>
</evidence>
<comment type="caution">
    <text evidence="1">The sequence shown here is derived from an EMBL/GenBank/DDBJ whole genome shotgun (WGS) entry which is preliminary data.</text>
</comment>
<dbReference type="Proteomes" id="UP000789901">
    <property type="component" value="Unassembled WGS sequence"/>
</dbReference>
<protein>
    <submittedName>
        <fullName evidence="1">23574_t:CDS:1</fullName>
    </submittedName>
</protein>
<evidence type="ECO:0000313" key="2">
    <source>
        <dbReference type="Proteomes" id="UP000789901"/>
    </source>
</evidence>